<sequence>MKYRAEIDGLRALAILPVLFHHSGLHLLPGGFAGVDVFFVISGYLITTILLKEISEGKFSLSSFYERRARRILPAMAFMIVVSSFLSFFFLDPASMKMLGYSIVAVSTFMANIFFFLKLDYFNPSAELNPMLHMWSLAVEEQFYLFFPFILLLLTRFKKHIFLALSVIFIISLLSMLLTSNQSVNFYLIHTRAWELLAGSICSVLITKNTLSAINESLKGWLSILAILLLIISYSTYSYEYAFPGWFTILPVISTALIILFASENNIVGKMLSSKILVFIGLISYSLYLWHQPIFAFAKLMTLESLTNELIAFSMLIVFLLSLLSYQYVEKPFRRKSNKSTKTVLTLSVFSLLVMSVMGLLLSLYPKFGGFSKAEITQSKPSIGLNKLCNFKSDFQILDECKTSENPETIVWGDSYAMHLVKGLSKNNELIQATKSACSPNVSLSTFPNFKSYDLNWSKSCFKFNNDVINEIENNSQIKTVILSSAFEQWFKYDYFDGARVLNNDFDTYLISFKQTLSRLSLTGKRIFVVSPPPNNGKNIGQCLLRKHYSLVSYSNFIDNNCTFQRNEFSQYYSKILYFLKDVESYPNVKLIDLSKSMCTKSGCVTFEQNSLYLDTGHLNDFGSEYVGKIINPIIN</sequence>
<dbReference type="AlphaFoldDB" id="A0ABD4EMH5"/>
<dbReference type="Proteomes" id="UP000075763">
    <property type="component" value="Unassembled WGS sequence"/>
</dbReference>
<dbReference type="Pfam" id="PF01757">
    <property type="entry name" value="Acyl_transf_3"/>
    <property type="match status" value="1"/>
</dbReference>
<dbReference type="PANTHER" id="PTHR23028:SF53">
    <property type="entry name" value="ACYL_TRANSF_3 DOMAIN-CONTAINING PROTEIN"/>
    <property type="match status" value="1"/>
</dbReference>
<evidence type="ECO:0000259" key="2">
    <source>
        <dbReference type="Pfam" id="PF01757"/>
    </source>
</evidence>
<dbReference type="PANTHER" id="PTHR23028">
    <property type="entry name" value="ACETYLTRANSFERASE"/>
    <property type="match status" value="1"/>
</dbReference>
<name>A0ABD4EMH5_9GAMM</name>
<evidence type="ECO:0008006" key="6">
    <source>
        <dbReference type="Google" id="ProtNLM"/>
    </source>
</evidence>
<gene>
    <name evidence="4" type="ORF">A2I96_17005</name>
</gene>
<keyword evidence="1" id="KW-0812">Transmembrane</keyword>
<dbReference type="Pfam" id="PF19040">
    <property type="entry name" value="SGNH"/>
    <property type="match status" value="1"/>
</dbReference>
<evidence type="ECO:0000256" key="1">
    <source>
        <dbReference type="SAM" id="Phobius"/>
    </source>
</evidence>
<protein>
    <recommendedName>
        <fullName evidence="6">Acyltransferase</fullName>
    </recommendedName>
</protein>
<feature type="transmembrane region" description="Helical" evidence="1">
    <location>
        <begin position="243"/>
        <end position="262"/>
    </location>
</feature>
<keyword evidence="1" id="KW-1133">Transmembrane helix</keyword>
<feature type="transmembrane region" description="Helical" evidence="1">
    <location>
        <begin position="341"/>
        <end position="365"/>
    </location>
</feature>
<dbReference type="EMBL" id="LVCN01000041">
    <property type="protein sequence ID" value="KYL32840.1"/>
    <property type="molecule type" value="Genomic_DNA"/>
</dbReference>
<dbReference type="InterPro" id="IPR043968">
    <property type="entry name" value="SGNH"/>
</dbReference>
<reference evidence="4 5" key="1">
    <citation type="submission" date="2016-03" db="EMBL/GenBank/DDBJ databases">
        <authorList>
            <person name="Zhang H."/>
            <person name="Liu R."/>
            <person name="Wang M."/>
            <person name="Wang H."/>
            <person name="Wang L."/>
            <person name="Song L."/>
        </authorList>
    </citation>
    <scope>NUCLEOTIDE SEQUENCE [LARGE SCALE GENOMIC DNA]</scope>
    <source>
        <strain evidence="4 5">DSM 16099</strain>
    </source>
</reference>
<evidence type="ECO:0000313" key="4">
    <source>
        <dbReference type="EMBL" id="KYL32840.1"/>
    </source>
</evidence>
<comment type="caution">
    <text evidence="4">The sequence shown here is derived from an EMBL/GenBank/DDBJ whole genome shotgun (WGS) entry which is preliminary data.</text>
</comment>
<feature type="transmembrane region" description="Helical" evidence="1">
    <location>
        <begin position="161"/>
        <end position="180"/>
    </location>
</feature>
<feature type="transmembrane region" description="Helical" evidence="1">
    <location>
        <begin position="186"/>
        <end position="206"/>
    </location>
</feature>
<organism evidence="4 5">
    <name type="scientific">Pseudoalteromonas tetraodonis</name>
    <dbReference type="NCBI Taxonomy" id="43659"/>
    <lineage>
        <taxon>Bacteria</taxon>
        <taxon>Pseudomonadati</taxon>
        <taxon>Pseudomonadota</taxon>
        <taxon>Gammaproteobacteria</taxon>
        <taxon>Alteromonadales</taxon>
        <taxon>Pseudoalteromonadaceae</taxon>
        <taxon>Pseudoalteromonas</taxon>
    </lineage>
</organism>
<proteinExistence type="predicted"/>
<feature type="transmembrane region" description="Helical" evidence="1">
    <location>
        <begin position="71"/>
        <end position="91"/>
    </location>
</feature>
<feature type="transmembrane region" description="Helical" evidence="1">
    <location>
        <begin position="218"/>
        <end position="237"/>
    </location>
</feature>
<feature type="domain" description="Acyltransferase 3" evidence="2">
    <location>
        <begin position="5"/>
        <end position="324"/>
    </location>
</feature>
<dbReference type="InterPro" id="IPR050879">
    <property type="entry name" value="Acyltransferase_3"/>
</dbReference>
<keyword evidence="1" id="KW-0472">Membrane</keyword>
<dbReference type="SUPFAM" id="SSF52266">
    <property type="entry name" value="SGNH hydrolase"/>
    <property type="match status" value="1"/>
</dbReference>
<evidence type="ECO:0000259" key="3">
    <source>
        <dbReference type="Pfam" id="PF19040"/>
    </source>
</evidence>
<feature type="transmembrane region" description="Helical" evidence="1">
    <location>
        <begin position="132"/>
        <end position="154"/>
    </location>
</feature>
<accession>A0ABD4EMH5</accession>
<evidence type="ECO:0000313" key="5">
    <source>
        <dbReference type="Proteomes" id="UP000075763"/>
    </source>
</evidence>
<feature type="transmembrane region" description="Helical" evidence="1">
    <location>
        <begin position="310"/>
        <end position="329"/>
    </location>
</feature>
<feature type="transmembrane region" description="Helical" evidence="1">
    <location>
        <begin position="274"/>
        <end position="290"/>
    </location>
</feature>
<feature type="domain" description="SGNH" evidence="3">
    <location>
        <begin position="389"/>
        <end position="632"/>
    </location>
</feature>
<dbReference type="InterPro" id="IPR002656">
    <property type="entry name" value="Acyl_transf_3_dom"/>
</dbReference>
<feature type="transmembrane region" description="Helical" evidence="1">
    <location>
        <begin position="98"/>
        <end position="117"/>
    </location>
</feature>